<comment type="catalytic activity">
    <reaction evidence="4 5">
        <text>L-glutaminyl-[peptide chain release factor] + S-adenosyl-L-methionine = N(5)-methyl-L-glutaminyl-[peptide chain release factor] + S-adenosyl-L-homocysteine + H(+)</text>
        <dbReference type="Rhea" id="RHEA:42896"/>
        <dbReference type="Rhea" id="RHEA-COMP:10271"/>
        <dbReference type="Rhea" id="RHEA-COMP:10272"/>
        <dbReference type="ChEBI" id="CHEBI:15378"/>
        <dbReference type="ChEBI" id="CHEBI:30011"/>
        <dbReference type="ChEBI" id="CHEBI:57856"/>
        <dbReference type="ChEBI" id="CHEBI:59789"/>
        <dbReference type="ChEBI" id="CHEBI:61891"/>
        <dbReference type="EC" id="2.1.1.297"/>
    </reaction>
</comment>
<dbReference type="InterPro" id="IPR007848">
    <property type="entry name" value="Small_mtfrase_dom"/>
</dbReference>
<keyword evidence="1 5" id="KW-0489">Methyltransferase</keyword>
<feature type="binding site" evidence="5">
    <location>
        <position position="177"/>
    </location>
    <ligand>
        <name>S-adenosyl-L-methionine</name>
        <dbReference type="ChEBI" id="CHEBI:59789"/>
    </ligand>
</feature>
<dbReference type="GO" id="GO:0003676">
    <property type="term" value="F:nucleic acid binding"/>
    <property type="evidence" value="ECO:0007669"/>
    <property type="project" value="InterPro"/>
</dbReference>
<name>A0A918P6N6_9NEIS</name>
<evidence type="ECO:0000256" key="3">
    <source>
        <dbReference type="ARBA" id="ARBA00022691"/>
    </source>
</evidence>
<dbReference type="InterPro" id="IPR019874">
    <property type="entry name" value="RF_methyltr_PrmC"/>
</dbReference>
<dbReference type="InterPro" id="IPR004556">
    <property type="entry name" value="HemK-like"/>
</dbReference>
<feature type="binding site" evidence="5">
    <location>
        <begin position="177"/>
        <end position="180"/>
    </location>
    <ligand>
        <name>substrate</name>
    </ligand>
</feature>
<dbReference type="HAMAP" id="MF_02126">
    <property type="entry name" value="RF_methyltr_PrmC"/>
    <property type="match status" value="1"/>
</dbReference>
<accession>A0A918P6N6</accession>
<evidence type="ECO:0000259" key="7">
    <source>
        <dbReference type="Pfam" id="PF17827"/>
    </source>
</evidence>
<reference evidence="8" key="1">
    <citation type="journal article" date="2014" name="Int. J. Syst. Evol. Microbiol.">
        <title>Complete genome sequence of Corynebacterium casei LMG S-19264T (=DSM 44701T), isolated from a smear-ripened cheese.</title>
        <authorList>
            <consortium name="US DOE Joint Genome Institute (JGI-PGF)"/>
            <person name="Walter F."/>
            <person name="Albersmeier A."/>
            <person name="Kalinowski J."/>
            <person name="Ruckert C."/>
        </authorList>
    </citation>
    <scope>NUCLEOTIDE SEQUENCE</scope>
    <source>
        <strain evidence="8">KCTC 32182</strain>
    </source>
</reference>
<evidence type="ECO:0000256" key="5">
    <source>
        <dbReference type="HAMAP-Rule" id="MF_02126"/>
    </source>
</evidence>
<organism evidence="8 9">
    <name type="scientific">Paludibacterium paludis</name>
    <dbReference type="NCBI Taxonomy" id="1225769"/>
    <lineage>
        <taxon>Bacteria</taxon>
        <taxon>Pseudomonadati</taxon>
        <taxon>Pseudomonadota</taxon>
        <taxon>Betaproteobacteria</taxon>
        <taxon>Neisseriales</taxon>
        <taxon>Chromobacteriaceae</taxon>
        <taxon>Paludibacterium</taxon>
    </lineage>
</organism>
<dbReference type="NCBIfam" id="TIGR03534">
    <property type="entry name" value="RF_mod_PrmC"/>
    <property type="match status" value="1"/>
</dbReference>
<feature type="binding site" evidence="5">
    <location>
        <begin position="111"/>
        <end position="115"/>
    </location>
    <ligand>
        <name>S-adenosyl-L-methionine</name>
        <dbReference type="ChEBI" id="CHEBI:59789"/>
    </ligand>
</feature>
<dbReference type="Gene3D" id="3.40.50.150">
    <property type="entry name" value="Vaccinia Virus protein VP39"/>
    <property type="match status" value="1"/>
</dbReference>
<sequence length="270" mass="28753">MLTLDGALGRYPLPRLEARMLLMHAMPGLTHAHIVGHGEEVLPPEAEVRFAGLAGRRLAGEPMAYLIGVREFFGRDFRVTPDVLIPRPDTEILVEAALERAKAGGRVVDLGTGSGAIAVTLALEGDNLDVWAVDVSAAALSVARGNAATLEARVHFVEGSWYDGLPADACFDIIVSNPPYIAHDDHHLQEGDVAREPRLALTDGADGLRCLAEIAQGARARLAPDGWLLVEHGFDQGEGCRALFVAAGLRDVVTLKDLAGHDRVTLGRSG</sequence>
<dbReference type="PANTHER" id="PTHR18895">
    <property type="entry name" value="HEMK METHYLTRANSFERASE"/>
    <property type="match status" value="1"/>
</dbReference>
<feature type="binding site" evidence="5">
    <location>
        <position position="134"/>
    </location>
    <ligand>
        <name>S-adenosyl-L-methionine</name>
        <dbReference type="ChEBI" id="CHEBI:59789"/>
    </ligand>
</feature>
<dbReference type="InterPro" id="IPR050320">
    <property type="entry name" value="N5-glutamine_MTase"/>
</dbReference>
<dbReference type="Proteomes" id="UP000645257">
    <property type="component" value="Unassembled WGS sequence"/>
</dbReference>
<comment type="caution">
    <text evidence="8">The sequence shown here is derived from an EMBL/GenBank/DDBJ whole genome shotgun (WGS) entry which is preliminary data.</text>
</comment>
<dbReference type="PROSITE" id="PS00092">
    <property type="entry name" value="N6_MTASE"/>
    <property type="match status" value="1"/>
</dbReference>
<feature type="binding site" evidence="5">
    <location>
        <position position="161"/>
    </location>
    <ligand>
        <name>S-adenosyl-L-methionine</name>
        <dbReference type="ChEBI" id="CHEBI:59789"/>
    </ligand>
</feature>
<keyword evidence="3 5" id="KW-0949">S-adenosyl-L-methionine</keyword>
<dbReference type="NCBIfam" id="TIGR00536">
    <property type="entry name" value="hemK_fam"/>
    <property type="match status" value="1"/>
</dbReference>
<evidence type="ECO:0000259" key="6">
    <source>
        <dbReference type="Pfam" id="PF05175"/>
    </source>
</evidence>
<evidence type="ECO:0000313" key="9">
    <source>
        <dbReference type="Proteomes" id="UP000645257"/>
    </source>
</evidence>
<dbReference type="PANTHER" id="PTHR18895:SF74">
    <property type="entry name" value="MTRF1L RELEASE FACTOR GLUTAMINE METHYLTRANSFERASE"/>
    <property type="match status" value="1"/>
</dbReference>
<dbReference type="EC" id="2.1.1.297" evidence="5"/>
<dbReference type="AlphaFoldDB" id="A0A918P6N6"/>
<evidence type="ECO:0000256" key="1">
    <source>
        <dbReference type="ARBA" id="ARBA00022603"/>
    </source>
</evidence>
<keyword evidence="9" id="KW-1185">Reference proteome</keyword>
<evidence type="ECO:0000313" key="8">
    <source>
        <dbReference type="EMBL" id="GGY27044.1"/>
    </source>
</evidence>
<comment type="function">
    <text evidence="5">Methylates the class 1 translation termination release factors RF1/PrfA and RF2/PrfB on the glutamine residue of the universally conserved GGQ motif.</text>
</comment>
<evidence type="ECO:0000256" key="4">
    <source>
        <dbReference type="ARBA" id="ARBA00048391"/>
    </source>
</evidence>
<gene>
    <name evidence="5 8" type="primary">prmC</name>
    <name evidence="8" type="ORF">GCM10011289_33080</name>
</gene>
<feature type="domain" description="Methyltransferase small" evidence="6">
    <location>
        <begin position="90"/>
        <end position="186"/>
    </location>
</feature>
<evidence type="ECO:0000256" key="2">
    <source>
        <dbReference type="ARBA" id="ARBA00022679"/>
    </source>
</evidence>
<comment type="similarity">
    <text evidence="5">Belongs to the protein N5-glutamine methyltransferase family. PrmC subfamily.</text>
</comment>
<dbReference type="Pfam" id="PF05175">
    <property type="entry name" value="MTS"/>
    <property type="match status" value="1"/>
</dbReference>
<keyword evidence="2 5" id="KW-0808">Transferase</keyword>
<reference evidence="8" key="2">
    <citation type="submission" date="2020-09" db="EMBL/GenBank/DDBJ databases">
        <authorList>
            <person name="Sun Q."/>
            <person name="Kim S."/>
        </authorList>
    </citation>
    <scope>NUCLEOTIDE SEQUENCE</scope>
    <source>
        <strain evidence="8">KCTC 32182</strain>
    </source>
</reference>
<dbReference type="CDD" id="cd02440">
    <property type="entry name" value="AdoMet_MTases"/>
    <property type="match status" value="1"/>
</dbReference>
<dbReference type="SUPFAM" id="SSF53335">
    <property type="entry name" value="S-adenosyl-L-methionine-dependent methyltransferases"/>
    <property type="match status" value="1"/>
</dbReference>
<dbReference type="Gene3D" id="1.10.8.10">
    <property type="entry name" value="DNA helicase RuvA subunit, C-terminal domain"/>
    <property type="match status" value="1"/>
</dbReference>
<proteinExistence type="inferred from homology"/>
<dbReference type="InterPro" id="IPR002052">
    <property type="entry name" value="DNA_methylase_N6_adenine_CS"/>
</dbReference>
<dbReference type="GO" id="GO:0032259">
    <property type="term" value="P:methylation"/>
    <property type="evidence" value="ECO:0007669"/>
    <property type="project" value="UniProtKB-KW"/>
</dbReference>
<dbReference type="GO" id="GO:0102559">
    <property type="term" value="F:peptide chain release factor N(5)-glutamine methyltransferase activity"/>
    <property type="evidence" value="ECO:0007669"/>
    <property type="project" value="UniProtKB-EC"/>
</dbReference>
<feature type="domain" description="Release factor glutamine methyltransferase N-terminal" evidence="7">
    <location>
        <begin position="12"/>
        <end position="68"/>
    </location>
</feature>
<dbReference type="EMBL" id="BMYX01000024">
    <property type="protein sequence ID" value="GGY27044.1"/>
    <property type="molecule type" value="Genomic_DNA"/>
</dbReference>
<protein>
    <recommendedName>
        <fullName evidence="5">Release factor glutamine methyltransferase</fullName>
        <shortName evidence="5">RF MTase</shortName>
        <ecNumber evidence="5">2.1.1.297</ecNumber>
    </recommendedName>
    <alternativeName>
        <fullName evidence="5">N5-glutamine methyltransferase PrmC</fullName>
    </alternativeName>
    <alternativeName>
        <fullName evidence="5">Protein-(glutamine-N5) MTase PrmC</fullName>
    </alternativeName>
    <alternativeName>
        <fullName evidence="5">Protein-glutamine N-methyltransferase PrmC</fullName>
    </alternativeName>
</protein>
<dbReference type="Pfam" id="PF17827">
    <property type="entry name" value="PrmC_N"/>
    <property type="match status" value="1"/>
</dbReference>
<dbReference type="FunFam" id="3.40.50.150:FF:000053">
    <property type="entry name" value="Release factor glutamine methyltransferase"/>
    <property type="match status" value="1"/>
</dbReference>
<dbReference type="InterPro" id="IPR040758">
    <property type="entry name" value="PrmC_N"/>
</dbReference>
<dbReference type="InterPro" id="IPR029063">
    <property type="entry name" value="SAM-dependent_MTases_sf"/>
</dbReference>